<dbReference type="Gene3D" id="1.10.150.130">
    <property type="match status" value="1"/>
</dbReference>
<dbReference type="EMBL" id="JAUQSX010000003">
    <property type="protein sequence ID" value="MDO7846244.1"/>
    <property type="molecule type" value="Genomic_DNA"/>
</dbReference>
<dbReference type="SUPFAM" id="SSF56349">
    <property type="entry name" value="DNA breaking-rejoining enzymes"/>
    <property type="match status" value="1"/>
</dbReference>
<dbReference type="PROSITE" id="PS51898">
    <property type="entry name" value="TYR_RECOMBINASE"/>
    <property type="match status" value="1"/>
</dbReference>
<evidence type="ECO:0000256" key="3">
    <source>
        <dbReference type="ARBA" id="ARBA00023125"/>
    </source>
</evidence>
<evidence type="ECO:0000313" key="9">
    <source>
        <dbReference type="Proteomes" id="UP001167796"/>
    </source>
</evidence>
<keyword evidence="3 5" id="KW-0238">DNA-binding</keyword>
<dbReference type="Proteomes" id="UP001167796">
    <property type="component" value="Unassembled WGS sequence"/>
</dbReference>
<gene>
    <name evidence="8" type="ORF">Q5H92_07750</name>
</gene>
<dbReference type="PANTHER" id="PTHR30349">
    <property type="entry name" value="PHAGE INTEGRASE-RELATED"/>
    <property type="match status" value="1"/>
</dbReference>
<feature type="domain" description="Tyr recombinase" evidence="6">
    <location>
        <begin position="206"/>
        <end position="396"/>
    </location>
</feature>
<protein>
    <submittedName>
        <fullName evidence="8">Site-specific integrase</fullName>
    </submittedName>
</protein>
<name>A0ABT9AA32_9BACT</name>
<evidence type="ECO:0000259" key="6">
    <source>
        <dbReference type="PROSITE" id="PS51898"/>
    </source>
</evidence>
<keyword evidence="9" id="KW-1185">Reference proteome</keyword>
<accession>A0ABT9AA32</accession>
<dbReference type="PANTHER" id="PTHR30349:SF64">
    <property type="entry name" value="PROPHAGE INTEGRASE INTD-RELATED"/>
    <property type="match status" value="1"/>
</dbReference>
<evidence type="ECO:0000256" key="2">
    <source>
        <dbReference type="ARBA" id="ARBA00022908"/>
    </source>
</evidence>
<keyword evidence="4" id="KW-0233">DNA recombination</keyword>
<comment type="similarity">
    <text evidence="1">Belongs to the 'phage' integrase family.</text>
</comment>
<dbReference type="InterPro" id="IPR010998">
    <property type="entry name" value="Integrase_recombinase_N"/>
</dbReference>
<dbReference type="InterPro" id="IPR025269">
    <property type="entry name" value="SAM-like_dom"/>
</dbReference>
<dbReference type="InterPro" id="IPR011010">
    <property type="entry name" value="DNA_brk_join_enz"/>
</dbReference>
<dbReference type="Pfam" id="PF17293">
    <property type="entry name" value="Arm-DNA-bind_5"/>
    <property type="match status" value="1"/>
</dbReference>
<dbReference type="CDD" id="cd01185">
    <property type="entry name" value="INTN1_C_like"/>
    <property type="match status" value="1"/>
</dbReference>
<organism evidence="8 9">
    <name type="scientific">Hymenobacter mellowenesis</name>
    <dbReference type="NCBI Taxonomy" id="3063995"/>
    <lineage>
        <taxon>Bacteria</taxon>
        <taxon>Pseudomonadati</taxon>
        <taxon>Bacteroidota</taxon>
        <taxon>Cytophagia</taxon>
        <taxon>Cytophagales</taxon>
        <taxon>Hymenobacteraceae</taxon>
        <taxon>Hymenobacter</taxon>
    </lineage>
</organism>
<dbReference type="InterPro" id="IPR050090">
    <property type="entry name" value="Tyrosine_recombinase_XerCD"/>
</dbReference>
<dbReference type="InterPro" id="IPR013762">
    <property type="entry name" value="Integrase-like_cat_sf"/>
</dbReference>
<evidence type="ECO:0000256" key="4">
    <source>
        <dbReference type="ARBA" id="ARBA00023172"/>
    </source>
</evidence>
<dbReference type="Pfam" id="PF00589">
    <property type="entry name" value="Phage_integrase"/>
    <property type="match status" value="1"/>
</dbReference>
<evidence type="ECO:0000313" key="8">
    <source>
        <dbReference type="EMBL" id="MDO7846244.1"/>
    </source>
</evidence>
<dbReference type="RefSeq" id="WP_305010933.1">
    <property type="nucleotide sequence ID" value="NZ_JAUQSX010000003.1"/>
</dbReference>
<evidence type="ECO:0000256" key="1">
    <source>
        <dbReference type="ARBA" id="ARBA00008857"/>
    </source>
</evidence>
<keyword evidence="2" id="KW-0229">DNA integration</keyword>
<comment type="caution">
    <text evidence="8">The sequence shown here is derived from an EMBL/GenBank/DDBJ whole genome shotgun (WGS) entry which is preliminary data.</text>
</comment>
<dbReference type="InterPro" id="IPR044068">
    <property type="entry name" value="CB"/>
</dbReference>
<reference evidence="8" key="1">
    <citation type="submission" date="2023-07" db="EMBL/GenBank/DDBJ databases">
        <authorList>
            <person name="Kim M.K."/>
        </authorList>
    </citation>
    <scope>NUCLEOTIDE SEQUENCE</scope>
    <source>
        <strain evidence="8">M29</strain>
    </source>
</reference>
<evidence type="ECO:0000259" key="7">
    <source>
        <dbReference type="PROSITE" id="PS51900"/>
    </source>
</evidence>
<dbReference type="Pfam" id="PF13102">
    <property type="entry name" value="Phage_int_SAM_5"/>
    <property type="match status" value="1"/>
</dbReference>
<dbReference type="InterPro" id="IPR002104">
    <property type="entry name" value="Integrase_catalytic"/>
</dbReference>
<dbReference type="Gene3D" id="1.10.443.10">
    <property type="entry name" value="Intergrase catalytic core"/>
    <property type="match status" value="1"/>
</dbReference>
<dbReference type="PROSITE" id="PS51900">
    <property type="entry name" value="CB"/>
    <property type="match status" value="1"/>
</dbReference>
<feature type="domain" description="Core-binding (CB)" evidence="7">
    <location>
        <begin position="97"/>
        <end position="181"/>
    </location>
</feature>
<dbReference type="InterPro" id="IPR035386">
    <property type="entry name" value="Arm-DNA-bind_5"/>
</dbReference>
<evidence type="ECO:0000256" key="5">
    <source>
        <dbReference type="PROSITE-ProRule" id="PRU01248"/>
    </source>
</evidence>
<proteinExistence type="inferred from homology"/>
<sequence length="399" mass="45757">MATVKIVLREDKMNKAGEAPVYLRITKERQTTYISLELRVKPQDWDVVLCQVTGSYPNKKRVNNYLLQRKAEAMDTVLKKETKSHSSEKLKKVIKGESSESFLKYYAKHLAKLEKAAKVNTLRKARSVYNKLEAYLGKRDLLFDDLTVAFLKQYEAHLRDDLGNSINTIHSDLKIFRKLIYDAIREDLVSPERNPFLKFGLETEKTTKAHLTEEELDAIWMLPLKEGSKQWHHRNLFVFAADAGGPRISDLLQLKWGNFSGTHITFTTQKTNDIVSVKLRTRPLAILQLYRKETSKPSNFVFEFMRPGKDYSDPWVLQKGLSAANAHINKNLKIIAERAGISKHISFHSSRHTFATRALTKGMDMESVSKLLGHNSIKTTQIYAKIVNGKLDQAMDVFD</sequence>